<organism evidence="2 3">
    <name type="scientific">Eleusine coracana subsp. coracana</name>
    <dbReference type="NCBI Taxonomy" id="191504"/>
    <lineage>
        <taxon>Eukaryota</taxon>
        <taxon>Viridiplantae</taxon>
        <taxon>Streptophyta</taxon>
        <taxon>Embryophyta</taxon>
        <taxon>Tracheophyta</taxon>
        <taxon>Spermatophyta</taxon>
        <taxon>Magnoliopsida</taxon>
        <taxon>Liliopsida</taxon>
        <taxon>Poales</taxon>
        <taxon>Poaceae</taxon>
        <taxon>PACMAD clade</taxon>
        <taxon>Chloridoideae</taxon>
        <taxon>Cynodonteae</taxon>
        <taxon>Eleusininae</taxon>
        <taxon>Eleusine</taxon>
    </lineage>
</organism>
<dbReference type="Proteomes" id="UP001054889">
    <property type="component" value="Unassembled WGS sequence"/>
</dbReference>
<reference evidence="2" key="1">
    <citation type="journal article" date="2018" name="DNA Res.">
        <title>Multiple hybrid de novo genome assembly of finger millet, an orphan allotetraploid crop.</title>
        <authorList>
            <person name="Hatakeyama M."/>
            <person name="Aluri S."/>
            <person name="Balachadran M.T."/>
            <person name="Sivarajan S.R."/>
            <person name="Patrignani A."/>
            <person name="Gruter S."/>
            <person name="Poveda L."/>
            <person name="Shimizu-Inatsugi R."/>
            <person name="Baeten J."/>
            <person name="Francoijs K.J."/>
            <person name="Nataraja K.N."/>
            <person name="Reddy Y.A.N."/>
            <person name="Phadnis S."/>
            <person name="Ravikumar R.L."/>
            <person name="Schlapbach R."/>
            <person name="Sreeman S.M."/>
            <person name="Shimizu K.K."/>
        </authorList>
    </citation>
    <scope>NUCLEOTIDE SEQUENCE</scope>
</reference>
<feature type="region of interest" description="Disordered" evidence="1">
    <location>
        <begin position="368"/>
        <end position="410"/>
    </location>
</feature>
<protein>
    <submittedName>
        <fullName evidence="2">Uncharacterized protein</fullName>
    </submittedName>
</protein>
<keyword evidence="3" id="KW-1185">Reference proteome</keyword>
<accession>A0AAV5DCB3</accession>
<reference evidence="2" key="2">
    <citation type="submission" date="2021-12" db="EMBL/GenBank/DDBJ databases">
        <title>Resequencing data analysis of finger millet.</title>
        <authorList>
            <person name="Hatakeyama M."/>
            <person name="Aluri S."/>
            <person name="Balachadran M.T."/>
            <person name="Sivarajan S.R."/>
            <person name="Poveda L."/>
            <person name="Shimizu-Inatsugi R."/>
            <person name="Schlapbach R."/>
            <person name="Sreeman S.M."/>
            <person name="Shimizu K.K."/>
        </authorList>
    </citation>
    <scope>NUCLEOTIDE SEQUENCE</scope>
</reference>
<sequence length="410" mass="44425">MEVMMPKLRKAETQLIVSDDSDMDMDGDEDSPSRIYLTTDNSLPVTAECTRDVNVPKSLSDVSRIGNDLQPGSGENAKTANVTVEGGSPFRLIQGYSSDENEDEVDAGVASTLVTSSKVAASGNASDDPHKLQRPCPPSQPQSDSNVVSSAGNEIITSLSSGGVPFTSVQATKSSMSRDMPMADPQSLCPPEPMSPGFAQSHPFVLKYDSTTRITINFNFRIPSNSGSNKMLLCLEIEFLQNQMRSYPAPDLSHPRPLDLHDHTLQPVTSHQQPNAIPVENPVPHPDRWSNFSGGIRDFHQIYPGSSNLGPVSECWRAISATGFTVLGIVNKLLTVVINLLIWDKHASLVGTIGLLICMSGGVLYQQSTTKPKAPKVEPKEENDEEQQQKLLQMQQAGHEANSTQKQASS</sequence>
<feature type="region of interest" description="Disordered" evidence="1">
    <location>
        <begin position="14"/>
        <end position="37"/>
    </location>
</feature>
<name>A0AAV5DCB3_ELECO</name>
<proteinExistence type="predicted"/>
<dbReference type="AlphaFoldDB" id="A0AAV5DCB3"/>
<evidence type="ECO:0000313" key="3">
    <source>
        <dbReference type="Proteomes" id="UP001054889"/>
    </source>
</evidence>
<dbReference type="EMBL" id="BQKI01000015">
    <property type="protein sequence ID" value="GJN08654.1"/>
    <property type="molecule type" value="Genomic_DNA"/>
</dbReference>
<feature type="region of interest" description="Disordered" evidence="1">
    <location>
        <begin position="119"/>
        <end position="149"/>
    </location>
</feature>
<feature type="compositionally biased region" description="Acidic residues" evidence="1">
    <location>
        <begin position="19"/>
        <end position="30"/>
    </location>
</feature>
<comment type="caution">
    <text evidence="2">The sequence shown here is derived from an EMBL/GenBank/DDBJ whole genome shotgun (WGS) entry which is preliminary data.</text>
</comment>
<feature type="compositionally biased region" description="Polar residues" evidence="1">
    <location>
        <begin position="401"/>
        <end position="410"/>
    </location>
</feature>
<evidence type="ECO:0000256" key="1">
    <source>
        <dbReference type="SAM" id="MobiDB-lite"/>
    </source>
</evidence>
<evidence type="ECO:0000313" key="2">
    <source>
        <dbReference type="EMBL" id="GJN08654.1"/>
    </source>
</evidence>
<gene>
    <name evidence="2" type="primary">ga26597</name>
    <name evidence="2" type="ORF">PR202_ga26597</name>
</gene>